<dbReference type="CDD" id="cd17535">
    <property type="entry name" value="REC_NarL-like"/>
    <property type="match status" value="1"/>
</dbReference>
<dbReference type="Gene3D" id="3.40.50.2300">
    <property type="match status" value="1"/>
</dbReference>
<dbReference type="InterPro" id="IPR000792">
    <property type="entry name" value="Tscrpt_reg_LuxR_C"/>
</dbReference>
<dbReference type="SMART" id="SM00448">
    <property type="entry name" value="REC"/>
    <property type="match status" value="1"/>
</dbReference>
<dbReference type="Proteomes" id="UP001200741">
    <property type="component" value="Unassembled WGS sequence"/>
</dbReference>
<evidence type="ECO:0000259" key="5">
    <source>
        <dbReference type="PROSITE" id="PS50110"/>
    </source>
</evidence>
<dbReference type="InterPro" id="IPR016032">
    <property type="entry name" value="Sig_transdc_resp-reg_C-effctor"/>
</dbReference>
<dbReference type="CDD" id="cd06170">
    <property type="entry name" value="LuxR_C_like"/>
    <property type="match status" value="1"/>
</dbReference>
<dbReference type="InterPro" id="IPR011006">
    <property type="entry name" value="CheY-like_superfamily"/>
</dbReference>
<comment type="caution">
    <text evidence="6">The sequence shown here is derived from an EMBL/GenBank/DDBJ whole genome shotgun (WGS) entry which is preliminary data.</text>
</comment>
<dbReference type="SUPFAM" id="SSF52172">
    <property type="entry name" value="CheY-like"/>
    <property type="match status" value="1"/>
</dbReference>
<dbReference type="Gene3D" id="1.10.10.10">
    <property type="entry name" value="Winged helix-like DNA-binding domain superfamily/Winged helix DNA-binding domain"/>
    <property type="match status" value="1"/>
</dbReference>
<dbReference type="InterPro" id="IPR001789">
    <property type="entry name" value="Sig_transdc_resp-reg_receiver"/>
</dbReference>
<name>A0ABS8XXC8_9BURK</name>
<feature type="modified residue" description="4-aspartylphosphate" evidence="3">
    <location>
        <position position="54"/>
    </location>
</feature>
<dbReference type="RefSeq" id="WP_233373496.1">
    <property type="nucleotide sequence ID" value="NZ_JAJTWU010000007.1"/>
</dbReference>
<protein>
    <submittedName>
        <fullName evidence="6">Response regulator transcription factor</fullName>
    </submittedName>
</protein>
<gene>
    <name evidence="6" type="ORF">LXT13_18870</name>
</gene>
<evidence type="ECO:0000313" key="6">
    <source>
        <dbReference type="EMBL" id="MCE4556462.1"/>
    </source>
</evidence>
<evidence type="ECO:0000256" key="2">
    <source>
        <dbReference type="ARBA" id="ARBA00023125"/>
    </source>
</evidence>
<dbReference type="InterPro" id="IPR036388">
    <property type="entry name" value="WH-like_DNA-bd_sf"/>
</dbReference>
<feature type="domain" description="HTH luxR-type" evidence="4">
    <location>
        <begin position="156"/>
        <end position="221"/>
    </location>
</feature>
<dbReference type="InterPro" id="IPR058245">
    <property type="entry name" value="NreC/VraR/RcsB-like_REC"/>
</dbReference>
<accession>A0ABS8XXC8</accession>
<evidence type="ECO:0000313" key="7">
    <source>
        <dbReference type="Proteomes" id="UP001200741"/>
    </source>
</evidence>
<proteinExistence type="predicted"/>
<dbReference type="PANTHER" id="PTHR45566">
    <property type="entry name" value="HTH-TYPE TRANSCRIPTIONAL REGULATOR YHJB-RELATED"/>
    <property type="match status" value="1"/>
</dbReference>
<dbReference type="PRINTS" id="PR00038">
    <property type="entry name" value="HTHLUXR"/>
</dbReference>
<dbReference type="Pfam" id="PF00196">
    <property type="entry name" value="GerE"/>
    <property type="match status" value="1"/>
</dbReference>
<sequence>MKVLLIDDHPLFREGVALLLQPLVEGLQTWEAGSCEEAFDLLARRGSADLVLIDLGLPGITGLEGLTRLRQQHPELPVVVMSSSDDKDTVLAALDAGAMGFIPKSSTSQVMLGALRLILAKGIYLPPSVFLAARSAPTVSPPPAASPGVSAPPPARTPADLGLTPRQAEVLHLLLQGKPAKLIGRQLNLSLSTVKAHTSAVLRALNVTTRTQAVVAAGRMGLRFDEPASP</sequence>
<dbReference type="EMBL" id="JAJTWU010000007">
    <property type="protein sequence ID" value="MCE4556462.1"/>
    <property type="molecule type" value="Genomic_DNA"/>
</dbReference>
<evidence type="ECO:0000256" key="1">
    <source>
        <dbReference type="ARBA" id="ARBA00022553"/>
    </source>
</evidence>
<dbReference type="SUPFAM" id="SSF46894">
    <property type="entry name" value="C-terminal effector domain of the bipartite response regulators"/>
    <property type="match status" value="1"/>
</dbReference>
<dbReference type="Pfam" id="PF00072">
    <property type="entry name" value="Response_reg"/>
    <property type="match status" value="1"/>
</dbReference>
<dbReference type="PANTHER" id="PTHR45566:SF1">
    <property type="entry name" value="HTH-TYPE TRANSCRIPTIONAL REGULATOR YHJB-RELATED"/>
    <property type="match status" value="1"/>
</dbReference>
<evidence type="ECO:0000259" key="4">
    <source>
        <dbReference type="PROSITE" id="PS50043"/>
    </source>
</evidence>
<dbReference type="SMART" id="SM00421">
    <property type="entry name" value="HTH_LUXR"/>
    <property type="match status" value="1"/>
</dbReference>
<evidence type="ECO:0000256" key="3">
    <source>
        <dbReference type="PROSITE-ProRule" id="PRU00169"/>
    </source>
</evidence>
<dbReference type="PROSITE" id="PS50110">
    <property type="entry name" value="RESPONSE_REGULATORY"/>
    <property type="match status" value="1"/>
</dbReference>
<organism evidence="6 7">
    <name type="scientific">Pelomonas cellulosilytica</name>
    <dbReference type="NCBI Taxonomy" id="2906762"/>
    <lineage>
        <taxon>Bacteria</taxon>
        <taxon>Pseudomonadati</taxon>
        <taxon>Pseudomonadota</taxon>
        <taxon>Betaproteobacteria</taxon>
        <taxon>Burkholderiales</taxon>
        <taxon>Sphaerotilaceae</taxon>
        <taxon>Roseateles</taxon>
    </lineage>
</organism>
<keyword evidence="2" id="KW-0238">DNA-binding</keyword>
<keyword evidence="7" id="KW-1185">Reference proteome</keyword>
<dbReference type="PROSITE" id="PS50043">
    <property type="entry name" value="HTH_LUXR_2"/>
    <property type="match status" value="1"/>
</dbReference>
<keyword evidence="1 3" id="KW-0597">Phosphoprotein</keyword>
<feature type="domain" description="Response regulatory" evidence="5">
    <location>
        <begin position="2"/>
        <end position="119"/>
    </location>
</feature>
<dbReference type="InterPro" id="IPR051015">
    <property type="entry name" value="EvgA-like"/>
</dbReference>
<reference evidence="6 7" key="1">
    <citation type="submission" date="2021-12" db="EMBL/GenBank/DDBJ databases">
        <title>Genome seq of P8.</title>
        <authorList>
            <person name="Seo T."/>
        </authorList>
    </citation>
    <scope>NUCLEOTIDE SEQUENCE [LARGE SCALE GENOMIC DNA]</scope>
    <source>
        <strain evidence="6 7">P8</strain>
    </source>
</reference>